<sequence>MLFQDHLAPVLASLHPGSLAVIPNNISCHSYRAILTGLGQSVESLPLHLSDSLRSSIKSLKERFTRCSLPDSFMCKKTPVNENLTCAAVNRSHVQETLSVYNSSEALCRFNLTEHACSSATHLTASNLVTLMNCTLESNRTYPTEVWKLLFQKASPELDKALETFATMAPGNSKPSLSHALEALGEVRIANFSQTQLQSDDFVSSWFQTNIRPFLASTTPNFLFCLSSKNFSCETYQTVIKAFSSQRASMDREQQQAVYTHFIRPFLSRNDSSDPGCVSFNRGSKEWLQGNFGNFSGFAKLRDLQHLNANFSSAELLPLLTPTQVAELTLSSGALNDTDHIDRVFERLQEGDALENVEEFLTQLTANGKGPDFQPVVRDRVMNRTFSIISPNFTHFMEEDWFVWFHKILVPVLPSFSPMMIKSATANISCKNFQVVVSGMSNAAPAMSKGQRKGIGKALQGYLVKSASVINKPVCRHGIQSDAEWLEAYLGAFSQHVTYSDLKAFNLSAMAVVDSLSPEQKTELILDTDSGALEDEAFLREVLTSLIESPDDEEFEHFLIAFAKANKQKNITLIKNPGVRDTILNLTLTALAPEFEEFEPEDFKMLFQDHLAPVLASLHPGSLAVIPNNISCHSYRAILTGLGQSVESLPLHLSDSLRSSIKSLKERFTRCSLPDSFMCKKTPVNENLICAAVNRSHVQETLSVYNSSEALCRFNLTEHACSSATHLTASNLVTLMNCTLESNRTYPTEVWKLLFQKASPELDKALETFATMAPGNSKPSLSHALEALGEVRIANFSQTQLQSDDFVSSWFQTNIRPFLASTTPNFLFCLSSKNFSCETYQTVIKAFSSQRASMDREQQQAVYTHFIRPFLSRNDSSDPGCVSFNRGSKEWLQGNFGNFSGFAKLRDLQHLNANFSSAELLPLLTPTQVAELTLSSGALNDTDHIDRVFERLQEGDALENVEEFLTQLTANGKGPDFQPVVRDRVMNRTFSIISPNFTHFMEEDWFVWFHKILVPVLPSFSPMMIKSATANISCKNFQVVVSGMSNAAPAMSKGQRKGIGKALQGYLVKSASVINKPVCRHGIQSDAEWLEAYLGAFSQHVTYSDLKAFNLSAMAVVDSLSPEQKVELILDTDSGALEDEAFLREVLTSLIESPDDEEFEHFLIAFAKANKQKNITLIKNPGVRDTILNLTLTALAPEFEEFEPEDFKMLFQDHLAPVLASLHPGSLAVIPNNISCHSYRAILTGLGQSVESLPLHLSDSLRSSIKSLKERFTRCSLPDSFMCKKTPVNENLICAAVNRSHVQETLSVYNSSEALCRFNLTEHACSSATHLTASNLVTLMNCTLESNRTYPTEVWKLLFQKASPELDKALETFATMAPGNSKPSLSHALEALGEVRIANFSQTQLQSDDFVSSWFQTNIRPFLASTTPNFLFCLSSKNFSCETYQTVIKAFSSQRASMDREQQQAVYTHFIRPFLSRNDSSDPGCVSFNRGSKEWLQGNFGNFSGFAKLRDLQHLNANFSSAELLPLLTPTQVAELTLSSGALNDTDHIDRVFERLQEGDALENVEEFLTQLTANGKGPDFQPVVRDRVMNRTFSIISPNFTHFMEEDWFVWFHKILVPVLPSFSPMMIKSATANISCKNFQVVVSGMSNAAPAMSKGQRKGIGKALQGYLVKSASVINKPVCRHGIQSDAEWLEAYLGAFSQHVTYSDLKAFNLSAMAVVDSLSPEQKVELILDTDSGALEDEAFLREVLTSLIESPDDEEFEHFLIAFAKANKQKNITLIKNPGVRDTILNLTLTALAPEFEEFEPEDFKMLFQDHLAPVLASLHPGSLAVIPNNISCHSYRAILTGLGQSVESLPLHLSDSLRSSIKSLKERFTRCSLPDSFMCKKTPVNVNRSHVQETLSVYNSSEALCRFNLTEHACSSATHLTASNLVTLMNCTLESNRTYPTEVWKLLFQKASPELDKALETFATMAPGNSKPSLSHALEALGEVRIANFSQTQLQSDDFVSSWFQTNIRPFLASTTPNFLFCLSSKNFSCETYQTVIKAFSSQRASMDREQQQAVYTHFIRPFLSRNDSSDPGCVSFNRGSKEWLQGNFGNFSGFAKLRDLQHLNANFSSAELLPLLTPTQVAELTLSSGALNDTDHIDRVFERLQEGDALENVEEFLTQLTANGKGPDFQPVVRDRVMNRTFSIISPNFTHFMEEDWFVWFHKILVPVLPSFSPMMIKSATANISCKNFQVVVSGMSNAAPAMSKGQRKGIGKALQGYLVKSASVINKPVCRHGIQSDAEWLEAYLGAFSQHVTYSDLKAFNLSAMAVVDSLSPEQKVELILDTDSGALEDEAFLREVLTSLIESPDDEEFEHFLIAFAKANKQKNITLIKNPGVRDTILNLTLTALAPEFEEFEPEDFKMLFQDHLAPVLASLHPGSLAVIPNNISCHSYRAILTGLGQSVESLPLHLSDSLRSSIKSLKERFTRCSLPDSFMCKKTPVNENLTCAAVNRSHVQETLSVYNSSEALCRFNLTEHACSSATHLTASNLVTLMNCTLESNRTYPTEVWKLLFQKASPELDKALETFATMAPGNSKPSLSHALEALGEVRIANFSQTQLQSDDFVSSWFQTNIRPFLASTTPNFLFCLSSKNFSCETYQTVIKAFSSQRASMDREQQQAVYTHFIRPFLSRNDSSDPGCVSFNRGSKEWLQGNFGNFSGFAKLRDLQHLNANFSS</sequence>
<dbReference type="InParanoid" id="A0A6P8U8Y6"/>
<gene>
    <name evidence="2" type="primary">LOC117540634</name>
</gene>
<dbReference type="GeneID" id="117540634"/>
<dbReference type="KEGG" id="gacu:117540634"/>
<name>A0A6P8U8Y6_GYMAC</name>
<dbReference type="OrthoDB" id="9329195at2759"/>
<evidence type="ECO:0000313" key="2">
    <source>
        <dbReference type="RefSeq" id="XP_034063302.1"/>
    </source>
</evidence>
<reference evidence="2" key="1">
    <citation type="submission" date="2025-08" db="UniProtKB">
        <authorList>
            <consortium name="RefSeq"/>
        </authorList>
    </citation>
    <scope>IDENTIFICATION</scope>
</reference>
<evidence type="ECO:0000313" key="1">
    <source>
        <dbReference type="Proteomes" id="UP000515161"/>
    </source>
</evidence>
<organism evidence="1 2">
    <name type="scientific">Gymnodraco acuticeps</name>
    <name type="common">Antarctic dragonfish</name>
    <dbReference type="NCBI Taxonomy" id="8218"/>
    <lineage>
        <taxon>Eukaryota</taxon>
        <taxon>Metazoa</taxon>
        <taxon>Chordata</taxon>
        <taxon>Craniata</taxon>
        <taxon>Vertebrata</taxon>
        <taxon>Euteleostomi</taxon>
        <taxon>Actinopterygii</taxon>
        <taxon>Neopterygii</taxon>
        <taxon>Teleostei</taxon>
        <taxon>Neoteleostei</taxon>
        <taxon>Acanthomorphata</taxon>
        <taxon>Eupercaria</taxon>
        <taxon>Perciformes</taxon>
        <taxon>Notothenioidei</taxon>
        <taxon>Bathydraconidae</taxon>
        <taxon>Gymnodraco</taxon>
    </lineage>
</organism>
<accession>A0A6P8U8Y6</accession>
<feature type="non-terminal residue" evidence="2">
    <location>
        <position position="2722"/>
    </location>
</feature>
<protein>
    <submittedName>
        <fullName evidence="2">Uncharacterized protein LOC117540634</fullName>
    </submittedName>
</protein>
<keyword evidence="1" id="KW-1185">Reference proteome</keyword>
<dbReference type="RefSeq" id="XP_034063302.1">
    <property type="nucleotide sequence ID" value="XM_034207411.1"/>
</dbReference>
<dbReference type="Proteomes" id="UP000515161">
    <property type="component" value="Unplaced"/>
</dbReference>
<proteinExistence type="predicted"/>